<dbReference type="OrthoDB" id="1117657at2"/>
<keyword evidence="1" id="KW-0732">Signal</keyword>
<evidence type="ECO:0000256" key="1">
    <source>
        <dbReference type="SAM" id="SignalP"/>
    </source>
</evidence>
<evidence type="ECO:0000313" key="3">
    <source>
        <dbReference type="Proteomes" id="UP000004095"/>
    </source>
</evidence>
<dbReference type="eggNOG" id="COG3595">
    <property type="taxonomic scope" value="Bacteria"/>
</dbReference>
<comment type="caution">
    <text evidence="2">The sequence shown here is derived from an EMBL/GenBank/DDBJ whole genome shotgun (WGS) entry which is preliminary data.</text>
</comment>
<dbReference type="RefSeq" id="WP_002697754.1">
    <property type="nucleotide sequence ID" value="NZ_AAWS01000015.1"/>
</dbReference>
<feature type="chain" id="PRO_5002642036" description="Adhesin domain-containing protein" evidence="1">
    <location>
        <begin position="23"/>
        <end position="355"/>
    </location>
</feature>
<name>A1ZLZ1_MICM2</name>
<gene>
    <name evidence="2" type="ORF">M23134_04370</name>
</gene>
<sequence length="355" mass="39905">MKKWTFNILILFLVLNTATTFAQVEKTKKVSKSYTVSNTTALNIDNKYGKVHINTNNGNTIKVDVTMVGRSSSGERAQDILDNLKVDVVEGNEISFRSGIISSIRSSRRWKRKGTRSFEINYLISMPKNIKLKVKNKFGSVFLGDYIGELDLYVAYGSIKAGKITNVEDKKIKVAFGSADIDQVEQGELTIAYGSLKLDNGKKLLVKNSFSTMEIRDIQDLDITSKYGTVNITKVNNLSGSSSFDTFKIGELNNNCTLKLKYAKGFEVSRVNKNFKKIDIDGQFSAMELRFDEGASFDYEVNTKFGKLKAALRQKMKIRKQIEQTNSNYYEGKYGQGNAKSKVTIKSKYGSVRIK</sequence>
<proteinExistence type="predicted"/>
<keyword evidence="3" id="KW-1185">Reference proteome</keyword>
<organism evidence="2 3">
    <name type="scientific">Microscilla marina ATCC 23134</name>
    <dbReference type="NCBI Taxonomy" id="313606"/>
    <lineage>
        <taxon>Bacteria</taxon>
        <taxon>Pseudomonadati</taxon>
        <taxon>Bacteroidota</taxon>
        <taxon>Cytophagia</taxon>
        <taxon>Cytophagales</taxon>
        <taxon>Microscillaceae</taxon>
        <taxon>Microscilla</taxon>
    </lineage>
</organism>
<dbReference type="AlphaFoldDB" id="A1ZLZ1"/>
<dbReference type="Proteomes" id="UP000004095">
    <property type="component" value="Unassembled WGS sequence"/>
</dbReference>
<protein>
    <recommendedName>
        <fullName evidence="4">Adhesin domain-containing protein</fullName>
    </recommendedName>
</protein>
<dbReference type="EMBL" id="AAWS01000015">
    <property type="protein sequence ID" value="EAY28523.1"/>
    <property type="molecule type" value="Genomic_DNA"/>
</dbReference>
<accession>A1ZLZ1</accession>
<evidence type="ECO:0008006" key="4">
    <source>
        <dbReference type="Google" id="ProtNLM"/>
    </source>
</evidence>
<reference evidence="2 3" key="1">
    <citation type="submission" date="2007-01" db="EMBL/GenBank/DDBJ databases">
        <authorList>
            <person name="Haygood M."/>
            <person name="Podell S."/>
            <person name="Anderson C."/>
            <person name="Hopkinson B."/>
            <person name="Roe K."/>
            <person name="Barbeau K."/>
            <person name="Gaasterland T."/>
            <person name="Ferriera S."/>
            <person name="Johnson J."/>
            <person name="Kravitz S."/>
            <person name="Beeson K."/>
            <person name="Sutton G."/>
            <person name="Rogers Y.-H."/>
            <person name="Friedman R."/>
            <person name="Frazier M."/>
            <person name="Venter J.C."/>
        </authorList>
    </citation>
    <scope>NUCLEOTIDE SEQUENCE [LARGE SCALE GENOMIC DNA]</scope>
    <source>
        <strain evidence="2 3">ATCC 23134</strain>
    </source>
</reference>
<feature type="signal peptide" evidence="1">
    <location>
        <begin position="1"/>
        <end position="22"/>
    </location>
</feature>
<evidence type="ECO:0000313" key="2">
    <source>
        <dbReference type="EMBL" id="EAY28523.1"/>
    </source>
</evidence>